<dbReference type="InterPro" id="IPR036390">
    <property type="entry name" value="WH_DNA-bd_sf"/>
</dbReference>
<keyword evidence="2" id="KW-1185">Reference proteome</keyword>
<dbReference type="AlphaFoldDB" id="M0EMF6"/>
<name>M0EMF6_9EURY</name>
<reference evidence="1 2" key="1">
    <citation type="journal article" date="2014" name="PLoS Genet.">
        <title>Phylogenetically driven sequencing of extremely halophilic archaea reveals strategies for static and dynamic osmo-response.</title>
        <authorList>
            <person name="Becker E.A."/>
            <person name="Seitzer P.M."/>
            <person name="Tritt A."/>
            <person name="Larsen D."/>
            <person name="Krusor M."/>
            <person name="Yao A.I."/>
            <person name="Wu D."/>
            <person name="Madern D."/>
            <person name="Eisen J.A."/>
            <person name="Darling A.E."/>
            <person name="Facciotti M.T."/>
        </authorList>
    </citation>
    <scope>NUCLEOTIDE SEQUENCE [LARGE SCALE GENOMIC DNA]</scope>
    <source>
        <strain evidence="1 2">DSM 10284</strain>
    </source>
</reference>
<dbReference type="EMBL" id="AOJL01000026">
    <property type="protein sequence ID" value="ELZ48956.1"/>
    <property type="molecule type" value="Genomic_DNA"/>
</dbReference>
<organism evidence="1 2">
    <name type="scientific">Halorubrum coriense DSM 10284</name>
    <dbReference type="NCBI Taxonomy" id="1227466"/>
    <lineage>
        <taxon>Archaea</taxon>
        <taxon>Methanobacteriati</taxon>
        <taxon>Methanobacteriota</taxon>
        <taxon>Stenosarchaea group</taxon>
        <taxon>Halobacteria</taxon>
        <taxon>Halobacteriales</taxon>
        <taxon>Haloferacaceae</taxon>
        <taxon>Halorubrum</taxon>
    </lineage>
</organism>
<dbReference type="SUPFAM" id="SSF46785">
    <property type="entry name" value="Winged helix' DNA-binding domain"/>
    <property type="match status" value="1"/>
</dbReference>
<accession>M0EMF6</accession>
<dbReference type="CDD" id="cd00090">
    <property type="entry name" value="HTH_ARSR"/>
    <property type="match status" value="1"/>
</dbReference>
<evidence type="ECO:0000313" key="1">
    <source>
        <dbReference type="EMBL" id="ELZ48956.1"/>
    </source>
</evidence>
<sequence length="82" mass="9126">MRPVDEAILEHLRSEGNLTPDALEKLDVTVSNYASNRLTKLRKYGLVERVVPGVRGLYRITDAGEAFLDEELDAAELDPVNS</sequence>
<dbReference type="OrthoDB" id="285635at2157"/>
<proteinExistence type="predicted"/>
<dbReference type="STRING" id="1227466.C464_06080"/>
<comment type="caution">
    <text evidence="1">The sequence shown here is derived from an EMBL/GenBank/DDBJ whole genome shotgun (WGS) entry which is preliminary data.</text>
</comment>
<dbReference type="InterPro" id="IPR036388">
    <property type="entry name" value="WH-like_DNA-bd_sf"/>
</dbReference>
<protein>
    <submittedName>
        <fullName evidence="1">PhiH1 repressor-like protein</fullName>
    </submittedName>
</protein>
<dbReference type="PATRIC" id="fig|1227466.3.peg.1227"/>
<gene>
    <name evidence="1" type="ORF">C464_06080</name>
</gene>
<dbReference type="RefSeq" id="WP_006112722.1">
    <property type="nucleotide sequence ID" value="NZ_AOJL01000026.1"/>
</dbReference>
<dbReference type="Proteomes" id="UP000011509">
    <property type="component" value="Unassembled WGS sequence"/>
</dbReference>
<dbReference type="Gene3D" id="1.10.10.10">
    <property type="entry name" value="Winged helix-like DNA-binding domain superfamily/Winged helix DNA-binding domain"/>
    <property type="match status" value="1"/>
</dbReference>
<evidence type="ECO:0000313" key="2">
    <source>
        <dbReference type="Proteomes" id="UP000011509"/>
    </source>
</evidence>
<dbReference type="InterPro" id="IPR011991">
    <property type="entry name" value="ArsR-like_HTH"/>
</dbReference>